<feature type="domain" description="Carbohydrate kinase PfkB" evidence="3">
    <location>
        <begin position="10"/>
        <end position="298"/>
    </location>
</feature>
<name>A0ABN3BAZ7_9MICO</name>
<dbReference type="Proteomes" id="UP001501084">
    <property type="component" value="Unassembled WGS sequence"/>
</dbReference>
<gene>
    <name evidence="4" type="ORF">GCM10009786_27890</name>
</gene>
<reference evidence="4 5" key="1">
    <citation type="journal article" date="2019" name="Int. J. Syst. Evol. Microbiol.">
        <title>The Global Catalogue of Microorganisms (GCM) 10K type strain sequencing project: providing services to taxonomists for standard genome sequencing and annotation.</title>
        <authorList>
            <consortium name="The Broad Institute Genomics Platform"/>
            <consortium name="The Broad Institute Genome Sequencing Center for Infectious Disease"/>
            <person name="Wu L."/>
            <person name="Ma J."/>
        </authorList>
    </citation>
    <scope>NUCLEOTIDE SEQUENCE [LARGE SCALE GENOMIC DNA]</scope>
    <source>
        <strain evidence="4 5">JCM 14919</strain>
    </source>
</reference>
<organism evidence="4 5">
    <name type="scientific">Leucobacter alluvii</name>
    <dbReference type="NCBI Taxonomy" id="340321"/>
    <lineage>
        <taxon>Bacteria</taxon>
        <taxon>Bacillati</taxon>
        <taxon>Actinomycetota</taxon>
        <taxon>Actinomycetes</taxon>
        <taxon>Micrococcales</taxon>
        <taxon>Microbacteriaceae</taxon>
        <taxon>Leucobacter</taxon>
    </lineage>
</organism>
<dbReference type="Pfam" id="PF00294">
    <property type="entry name" value="PfkB"/>
    <property type="match status" value="1"/>
</dbReference>
<dbReference type="GO" id="GO:0016301">
    <property type="term" value="F:kinase activity"/>
    <property type="evidence" value="ECO:0007669"/>
    <property type="project" value="UniProtKB-KW"/>
</dbReference>
<evidence type="ECO:0000313" key="4">
    <source>
        <dbReference type="EMBL" id="GAA2190464.1"/>
    </source>
</evidence>
<evidence type="ECO:0000259" key="3">
    <source>
        <dbReference type="Pfam" id="PF00294"/>
    </source>
</evidence>
<dbReference type="SUPFAM" id="SSF53613">
    <property type="entry name" value="Ribokinase-like"/>
    <property type="match status" value="1"/>
</dbReference>
<sequence>MIDMVAENSHRVVVVGSAGRDLALGATTLPEAGASASVSERMERLGGKGANIASGVRQLSPESHVTLIAALGADRAGEAVLEDAHELGIDTASVARRGATSLFLDLVTGAGERRIFEHVPPEADVREEDLRRAAPVLEAARVVVLQLRQPAAVLLRAAQLAPNARIVLDGAVEGGADGAYGAPLLAHAHVVRANADEAEALTGRTIASTDDAQRAAEELLRRGPSVVALSVSGAGDLVAWEGGSQFFPFGDAPVVDRTGAGDAFVAGLVTGLIRDESARDLGRRASEAASTAVQQFGGFTRFTHE</sequence>
<evidence type="ECO:0000256" key="2">
    <source>
        <dbReference type="ARBA" id="ARBA00022777"/>
    </source>
</evidence>
<dbReference type="EMBL" id="BAAAOP010000012">
    <property type="protein sequence ID" value="GAA2190464.1"/>
    <property type="molecule type" value="Genomic_DNA"/>
</dbReference>
<dbReference type="PANTHER" id="PTHR10584:SF166">
    <property type="entry name" value="RIBOKINASE"/>
    <property type="match status" value="1"/>
</dbReference>
<protein>
    <submittedName>
        <fullName evidence="4">PfkB family carbohydrate kinase</fullName>
    </submittedName>
</protein>
<keyword evidence="5" id="KW-1185">Reference proteome</keyword>
<dbReference type="InterPro" id="IPR011611">
    <property type="entry name" value="PfkB_dom"/>
</dbReference>
<dbReference type="InterPro" id="IPR002139">
    <property type="entry name" value="Ribo/fructo_kinase"/>
</dbReference>
<dbReference type="InterPro" id="IPR029056">
    <property type="entry name" value="Ribokinase-like"/>
</dbReference>
<keyword evidence="2 4" id="KW-0418">Kinase</keyword>
<dbReference type="PANTHER" id="PTHR10584">
    <property type="entry name" value="SUGAR KINASE"/>
    <property type="match status" value="1"/>
</dbReference>
<dbReference type="Gene3D" id="3.40.1190.20">
    <property type="match status" value="1"/>
</dbReference>
<accession>A0ABN3BAZ7</accession>
<dbReference type="PRINTS" id="PR00990">
    <property type="entry name" value="RIBOKINASE"/>
</dbReference>
<evidence type="ECO:0000313" key="5">
    <source>
        <dbReference type="Proteomes" id="UP001501084"/>
    </source>
</evidence>
<proteinExistence type="predicted"/>
<keyword evidence="1" id="KW-0808">Transferase</keyword>
<evidence type="ECO:0000256" key="1">
    <source>
        <dbReference type="ARBA" id="ARBA00022679"/>
    </source>
</evidence>
<comment type="caution">
    <text evidence="4">The sequence shown here is derived from an EMBL/GenBank/DDBJ whole genome shotgun (WGS) entry which is preliminary data.</text>
</comment>